<proteinExistence type="predicted"/>
<dbReference type="EMBL" id="AGSI01000020">
    <property type="protein sequence ID" value="EIE19118.1"/>
    <property type="molecule type" value="Genomic_DNA"/>
</dbReference>
<dbReference type="GO" id="GO:0016756">
    <property type="term" value="F:glutathione gamma-glutamylcysteinyltransferase activity"/>
    <property type="evidence" value="ECO:0007669"/>
    <property type="project" value="UniProtKB-EC"/>
</dbReference>
<protein>
    <recommendedName>
        <fullName evidence="1">glutathione gamma-glutamylcysteinyltransferase</fullName>
        <ecNumber evidence="1">2.3.2.15</ecNumber>
    </recommendedName>
</protein>
<keyword evidence="7" id="KW-1185">Reference proteome</keyword>
<dbReference type="InterPro" id="IPR038765">
    <property type="entry name" value="Papain-like_cys_pep_sf"/>
</dbReference>
<comment type="caution">
    <text evidence="6">The sequence shown here is derived from an EMBL/GenBank/DDBJ whole genome shotgun (WGS) entry which is preliminary data.</text>
</comment>
<evidence type="ECO:0000313" key="7">
    <source>
        <dbReference type="Proteomes" id="UP000007264"/>
    </source>
</evidence>
<gene>
    <name evidence="6" type="ORF">COCSUDRAFT_19902</name>
</gene>
<dbReference type="KEGG" id="csl:COCSUDRAFT_19902"/>
<dbReference type="GeneID" id="17037048"/>
<dbReference type="GO" id="GO:0010273">
    <property type="term" value="P:detoxification of copper ion"/>
    <property type="evidence" value="ECO:0007669"/>
    <property type="project" value="TreeGrafter"/>
</dbReference>
<dbReference type="SUPFAM" id="SSF54001">
    <property type="entry name" value="Cysteine proteinases"/>
    <property type="match status" value="1"/>
</dbReference>
<dbReference type="InterPro" id="IPR007719">
    <property type="entry name" value="PCS_N"/>
</dbReference>
<reference evidence="6 7" key="1">
    <citation type="journal article" date="2012" name="Genome Biol.">
        <title>The genome of the polar eukaryotic microalga coccomyxa subellipsoidea reveals traits of cold adaptation.</title>
        <authorList>
            <person name="Blanc G."/>
            <person name="Agarkova I."/>
            <person name="Grimwood J."/>
            <person name="Kuo A."/>
            <person name="Brueggeman A."/>
            <person name="Dunigan D."/>
            <person name="Gurnon J."/>
            <person name="Ladunga I."/>
            <person name="Lindquist E."/>
            <person name="Lucas S."/>
            <person name="Pangilinan J."/>
            <person name="Proschold T."/>
            <person name="Salamov A."/>
            <person name="Schmutz J."/>
            <person name="Weeks D."/>
            <person name="Yamada T."/>
            <person name="Claverie J.M."/>
            <person name="Grigoriev I."/>
            <person name="Van Etten J."/>
            <person name="Lomsadze A."/>
            <person name="Borodovsky M."/>
        </authorList>
    </citation>
    <scope>NUCLEOTIDE SEQUENCE [LARGE SCALE GENOMIC DNA]</scope>
    <source>
        <strain evidence="6 7">C-169</strain>
    </source>
</reference>
<sequence length="207" mass="23662">GKQLFAEALMDGTMEGFFKLIEQFRTQDEPAYCGLASLAMVLNTLAIDPRRAWKGPWRWFHEQMLDCCLPILRVAEEGIAACLARCNGARVEVRQSGSFSVEDFREDVQQASQSETEHLIVSYSRKQFLQTGDGHFSPVGGYHARRDLVLILDTARFKYPPHWVPLTELFEAMKRVDPTTNQPRGYMKMGAFPRLDSVLFTLKRRGE</sequence>
<dbReference type="RefSeq" id="XP_005643662.1">
    <property type="nucleotide sequence ID" value="XM_005643605.1"/>
</dbReference>
<dbReference type="AlphaFoldDB" id="I0YL49"/>
<keyword evidence="2" id="KW-0104">Cadmium</keyword>
<evidence type="ECO:0000256" key="2">
    <source>
        <dbReference type="ARBA" id="ARBA00022539"/>
    </source>
</evidence>
<evidence type="ECO:0000256" key="3">
    <source>
        <dbReference type="ARBA" id="ARBA00022679"/>
    </source>
</evidence>
<dbReference type="PROSITE" id="PS51443">
    <property type="entry name" value="PCS"/>
    <property type="match status" value="1"/>
</dbReference>
<keyword evidence="4" id="KW-0479">Metal-binding</keyword>
<dbReference type="FunFam" id="3.90.70.30:FF:000001">
    <property type="entry name" value="Glutathione gamma-glutamylcysteinyltransferase 1"/>
    <property type="match status" value="1"/>
</dbReference>
<evidence type="ECO:0000256" key="4">
    <source>
        <dbReference type="ARBA" id="ARBA00022723"/>
    </source>
</evidence>
<dbReference type="GO" id="GO:0046872">
    <property type="term" value="F:metal ion binding"/>
    <property type="evidence" value="ECO:0007669"/>
    <property type="project" value="UniProtKB-KW"/>
</dbReference>
<name>I0YL49_COCSC</name>
<dbReference type="Proteomes" id="UP000007264">
    <property type="component" value="Unassembled WGS sequence"/>
</dbReference>
<evidence type="ECO:0000256" key="1">
    <source>
        <dbReference type="ARBA" id="ARBA00012468"/>
    </source>
</evidence>
<accession>I0YL49</accession>
<organism evidence="6 7">
    <name type="scientific">Coccomyxa subellipsoidea (strain C-169)</name>
    <name type="common">Green microalga</name>
    <dbReference type="NCBI Taxonomy" id="574566"/>
    <lineage>
        <taxon>Eukaryota</taxon>
        <taxon>Viridiplantae</taxon>
        <taxon>Chlorophyta</taxon>
        <taxon>core chlorophytes</taxon>
        <taxon>Trebouxiophyceae</taxon>
        <taxon>Trebouxiophyceae incertae sedis</taxon>
        <taxon>Coccomyxaceae</taxon>
        <taxon>Coccomyxa</taxon>
        <taxon>Coccomyxa subellipsoidea</taxon>
    </lineage>
</organism>
<dbReference type="Gene3D" id="3.90.70.30">
    <property type="entry name" value="Phytochelatin synthase, N-terminal domain"/>
    <property type="match status" value="1"/>
</dbReference>
<dbReference type="eggNOG" id="KOG0632">
    <property type="taxonomic scope" value="Eukaryota"/>
</dbReference>
<dbReference type="InterPro" id="IPR038156">
    <property type="entry name" value="PCS_N_sf"/>
</dbReference>
<dbReference type="EC" id="2.3.2.15" evidence="1"/>
<dbReference type="PANTHER" id="PTHR33447">
    <property type="entry name" value="GLUTATHIONE GAMMA-GLUTAMYLCYSTEINYLTRANSFERASE"/>
    <property type="match status" value="1"/>
</dbReference>
<evidence type="ECO:0000259" key="5">
    <source>
        <dbReference type="PROSITE" id="PS51443"/>
    </source>
</evidence>
<dbReference type="GO" id="GO:0046938">
    <property type="term" value="P:phytochelatin biosynthetic process"/>
    <property type="evidence" value="ECO:0007669"/>
    <property type="project" value="InterPro"/>
</dbReference>
<dbReference type="STRING" id="574566.I0YL49"/>
<keyword evidence="3" id="KW-0808">Transferase</keyword>
<dbReference type="GO" id="GO:0098849">
    <property type="term" value="P:cellular detoxification of cadmium ion"/>
    <property type="evidence" value="ECO:0007669"/>
    <property type="project" value="TreeGrafter"/>
</dbReference>
<dbReference type="PANTHER" id="PTHR33447:SF2">
    <property type="entry name" value="GLUTATHIONE GAMMA-GLUTAMYLCYSTEINYLTRANSFERASE"/>
    <property type="match status" value="1"/>
</dbReference>
<dbReference type="InterPro" id="IPR040409">
    <property type="entry name" value="PCS-like"/>
</dbReference>
<evidence type="ECO:0000313" key="6">
    <source>
        <dbReference type="EMBL" id="EIE19118.1"/>
    </source>
</evidence>
<feature type="domain" description="Peptidase C83" evidence="5">
    <location>
        <begin position="1"/>
        <end position="194"/>
    </location>
</feature>
<dbReference type="Pfam" id="PF05023">
    <property type="entry name" value="Phytochelatin"/>
    <property type="match status" value="1"/>
</dbReference>
<feature type="non-terminal residue" evidence="6">
    <location>
        <position position="1"/>
    </location>
</feature>
<dbReference type="OrthoDB" id="448954at2759"/>